<reference evidence="4" key="1">
    <citation type="submission" date="2017-04" db="EMBL/GenBank/DDBJ databases">
        <title>Function of individual gut microbiota members based on whole genome sequencing of pure cultures obtained from chicken caecum.</title>
        <authorList>
            <person name="Medvecky M."/>
            <person name="Cejkova D."/>
            <person name="Polansky O."/>
            <person name="Karasova D."/>
            <person name="Kubasova T."/>
            <person name="Cizek A."/>
            <person name="Rychlik I."/>
        </authorList>
    </citation>
    <scope>NUCLEOTIDE SEQUENCE [LARGE SCALE GENOMIC DNA]</scope>
    <source>
        <strain evidence="4">An5</strain>
    </source>
</reference>
<dbReference type="GO" id="GO:0046914">
    <property type="term" value="F:transition metal ion binding"/>
    <property type="evidence" value="ECO:0007669"/>
    <property type="project" value="InterPro"/>
</dbReference>
<comment type="caution">
    <text evidence="3">The sequence shown here is derived from an EMBL/GenBank/DDBJ whole genome shotgun (WGS) entry which is preliminary data.</text>
</comment>
<accession>A0A1Y3XVH4</accession>
<gene>
    <name evidence="3" type="ORF">B5G02_02050</name>
</gene>
<protein>
    <submittedName>
        <fullName evidence="3">Ferrous iron transport protein A</fullName>
    </submittedName>
</protein>
<evidence type="ECO:0000313" key="3">
    <source>
        <dbReference type="EMBL" id="OUN89554.1"/>
    </source>
</evidence>
<dbReference type="InterPro" id="IPR008988">
    <property type="entry name" value="Transcriptional_repressor_C"/>
</dbReference>
<dbReference type="SMART" id="SM00899">
    <property type="entry name" value="FeoA"/>
    <property type="match status" value="1"/>
</dbReference>
<dbReference type="OrthoDB" id="3175006at2"/>
<dbReference type="SUPFAM" id="SSF50037">
    <property type="entry name" value="C-terminal domain of transcriptional repressors"/>
    <property type="match status" value="1"/>
</dbReference>
<proteinExistence type="predicted"/>
<dbReference type="Gene3D" id="2.30.30.90">
    <property type="match status" value="1"/>
</dbReference>
<dbReference type="RefSeq" id="WP_094334980.1">
    <property type="nucleotide sequence ID" value="NZ_NFIE01000003.1"/>
</dbReference>
<evidence type="ECO:0000313" key="4">
    <source>
        <dbReference type="Proteomes" id="UP000195781"/>
    </source>
</evidence>
<dbReference type="InterPro" id="IPR038157">
    <property type="entry name" value="FeoA_core_dom"/>
</dbReference>
<dbReference type="EMBL" id="NFIE01000003">
    <property type="protein sequence ID" value="OUN89554.1"/>
    <property type="molecule type" value="Genomic_DNA"/>
</dbReference>
<dbReference type="Proteomes" id="UP000195781">
    <property type="component" value="Unassembled WGS sequence"/>
</dbReference>
<dbReference type="AlphaFoldDB" id="A0A1Y3XVH4"/>
<organism evidence="3 4">
    <name type="scientific">[Collinsella] massiliensis</name>
    <dbReference type="NCBI Taxonomy" id="1232426"/>
    <lineage>
        <taxon>Bacteria</taxon>
        <taxon>Bacillati</taxon>
        <taxon>Actinomycetota</taxon>
        <taxon>Coriobacteriia</taxon>
        <taxon>Coriobacteriales</taxon>
        <taxon>Coriobacteriaceae</taxon>
        <taxon>Enorma</taxon>
    </lineage>
</organism>
<dbReference type="Pfam" id="PF04023">
    <property type="entry name" value="FeoA"/>
    <property type="match status" value="1"/>
</dbReference>
<evidence type="ECO:0000256" key="1">
    <source>
        <dbReference type="ARBA" id="ARBA00023004"/>
    </source>
</evidence>
<sequence length="79" mass="7879">MLGGSIASALPLSLVRGGDDVTVVRVRGNDAIKRHLANLGFVEGAGVHVVTSGGGNIIVLVKGARLGLDAKVAAHVLTA</sequence>
<feature type="domain" description="Ferrous iron transporter FeoA-like" evidence="2">
    <location>
        <begin position="10"/>
        <end position="79"/>
    </location>
</feature>
<name>A0A1Y3XVH4_9ACTN</name>
<keyword evidence="4" id="KW-1185">Reference proteome</keyword>
<evidence type="ECO:0000259" key="2">
    <source>
        <dbReference type="SMART" id="SM00899"/>
    </source>
</evidence>
<keyword evidence="1" id="KW-0408">Iron</keyword>
<dbReference type="InterPro" id="IPR007167">
    <property type="entry name" value="Fe-transptr_FeoA-like"/>
</dbReference>